<evidence type="ECO:0000256" key="5">
    <source>
        <dbReference type="ARBA" id="ARBA00023125"/>
    </source>
</evidence>
<evidence type="ECO:0000256" key="6">
    <source>
        <dbReference type="ARBA" id="ARBA00023163"/>
    </source>
</evidence>
<dbReference type="PROSITE" id="PS50949">
    <property type="entry name" value="HTH_GNTR"/>
    <property type="match status" value="1"/>
</dbReference>
<organism evidence="8 9">
    <name type="scientific">Enterococcus camelliae</name>
    <dbReference type="NCBI Taxonomy" id="453959"/>
    <lineage>
        <taxon>Bacteria</taxon>
        <taxon>Bacillati</taxon>
        <taxon>Bacillota</taxon>
        <taxon>Bacilli</taxon>
        <taxon>Lactobacillales</taxon>
        <taxon>Enterococcaceae</taxon>
        <taxon>Enterococcus</taxon>
    </lineage>
</organism>
<dbReference type="Proteomes" id="UP001597427">
    <property type="component" value="Unassembled WGS sequence"/>
</dbReference>
<dbReference type="InterPro" id="IPR036388">
    <property type="entry name" value="WH-like_DNA-bd_sf"/>
</dbReference>
<dbReference type="SMART" id="SM00345">
    <property type="entry name" value="HTH_GNTR"/>
    <property type="match status" value="1"/>
</dbReference>
<dbReference type="Pfam" id="PF00392">
    <property type="entry name" value="GntR"/>
    <property type="match status" value="1"/>
</dbReference>
<dbReference type="EMBL" id="JBHUMO010000044">
    <property type="protein sequence ID" value="MFD2729304.1"/>
    <property type="molecule type" value="Genomic_DNA"/>
</dbReference>
<comment type="similarity">
    <text evidence="1">In the C-terminal section; belongs to the class-I pyridoxal-phosphate-dependent aminotransferase family.</text>
</comment>
<gene>
    <name evidence="8" type="ORF">ACFSR0_07685</name>
</gene>
<dbReference type="Pfam" id="PF00155">
    <property type="entry name" value="Aminotran_1_2"/>
    <property type="match status" value="1"/>
</dbReference>
<dbReference type="PANTHER" id="PTHR46577:SF2">
    <property type="entry name" value="TRANSCRIPTIONAL REGULATORY PROTEIN"/>
    <property type="match status" value="1"/>
</dbReference>
<evidence type="ECO:0000256" key="1">
    <source>
        <dbReference type="ARBA" id="ARBA00005384"/>
    </source>
</evidence>
<dbReference type="CDD" id="cd07377">
    <property type="entry name" value="WHTH_GntR"/>
    <property type="match status" value="1"/>
</dbReference>
<comment type="caution">
    <text evidence="8">The sequence shown here is derived from an EMBL/GenBank/DDBJ whole genome shotgun (WGS) entry which is preliminary data.</text>
</comment>
<keyword evidence="9" id="KW-1185">Reference proteome</keyword>
<dbReference type="SUPFAM" id="SSF53383">
    <property type="entry name" value="PLP-dependent transferases"/>
    <property type="match status" value="1"/>
</dbReference>
<reference evidence="9" key="1">
    <citation type="journal article" date="2019" name="Int. J. Syst. Evol. Microbiol.">
        <title>The Global Catalogue of Microorganisms (GCM) 10K type strain sequencing project: providing services to taxonomists for standard genome sequencing and annotation.</title>
        <authorList>
            <consortium name="The Broad Institute Genomics Platform"/>
            <consortium name="The Broad Institute Genome Sequencing Center for Infectious Disease"/>
            <person name="Wu L."/>
            <person name="Ma J."/>
        </authorList>
    </citation>
    <scope>NUCLEOTIDE SEQUENCE [LARGE SCALE GENOMIC DNA]</scope>
    <source>
        <strain evidence="9">TISTR 932</strain>
    </source>
</reference>
<dbReference type="InterPro" id="IPR004839">
    <property type="entry name" value="Aminotransferase_I/II_large"/>
</dbReference>
<evidence type="ECO:0000256" key="3">
    <source>
        <dbReference type="ARBA" id="ARBA00022898"/>
    </source>
</evidence>
<dbReference type="InterPro" id="IPR015422">
    <property type="entry name" value="PyrdxlP-dep_Trfase_small"/>
</dbReference>
<keyword evidence="2 8" id="KW-0808">Transferase</keyword>
<keyword evidence="6" id="KW-0804">Transcription</keyword>
<dbReference type="RefSeq" id="WP_379981517.1">
    <property type="nucleotide sequence ID" value="NZ_JBHUMO010000044.1"/>
</dbReference>
<name>A0ABW5TJR9_9ENTE</name>
<dbReference type="CDD" id="cd00609">
    <property type="entry name" value="AAT_like"/>
    <property type="match status" value="1"/>
</dbReference>
<keyword evidence="2 8" id="KW-0032">Aminotransferase</keyword>
<keyword evidence="4" id="KW-0805">Transcription regulation</keyword>
<proteinExistence type="inferred from homology"/>
<dbReference type="SUPFAM" id="SSF46785">
    <property type="entry name" value="Winged helix' DNA-binding domain"/>
    <property type="match status" value="1"/>
</dbReference>
<keyword evidence="5" id="KW-0238">DNA-binding</keyword>
<evidence type="ECO:0000256" key="4">
    <source>
        <dbReference type="ARBA" id="ARBA00023015"/>
    </source>
</evidence>
<dbReference type="Gene3D" id="3.90.1150.10">
    <property type="entry name" value="Aspartate Aminotransferase, domain 1"/>
    <property type="match status" value="1"/>
</dbReference>
<protein>
    <submittedName>
        <fullName evidence="8">PLP-dependent aminotransferase family protein</fullName>
    </submittedName>
</protein>
<dbReference type="PANTHER" id="PTHR46577">
    <property type="entry name" value="HTH-TYPE TRANSCRIPTIONAL REGULATORY PROTEIN GABR"/>
    <property type="match status" value="1"/>
</dbReference>
<dbReference type="Gene3D" id="3.40.640.10">
    <property type="entry name" value="Type I PLP-dependent aspartate aminotransferase-like (Major domain)"/>
    <property type="match status" value="1"/>
</dbReference>
<evidence type="ECO:0000313" key="8">
    <source>
        <dbReference type="EMBL" id="MFD2729304.1"/>
    </source>
</evidence>
<feature type="domain" description="HTH gntR-type" evidence="7">
    <location>
        <begin position="5"/>
        <end position="73"/>
    </location>
</feature>
<accession>A0ABW5TJR9</accession>
<evidence type="ECO:0000256" key="2">
    <source>
        <dbReference type="ARBA" id="ARBA00022576"/>
    </source>
</evidence>
<dbReference type="InterPro" id="IPR036390">
    <property type="entry name" value="WH_DNA-bd_sf"/>
</dbReference>
<dbReference type="InterPro" id="IPR015421">
    <property type="entry name" value="PyrdxlP-dep_Trfase_major"/>
</dbReference>
<sequence>MAKKNPLYQQIIDDYILKIERGDLLPGASLPPERTLAKQWGVNRSTVVRALEELTSLGWIIRKQGSGTQVAQSQLANRRTPFSHWSTFPSHSRLKDDPYLKKMRERQKTIDDIDLFTGELPTELIPNFSFPAMAWDQILKKATENTSSGYTPLLHLLKDHLQRTLHFSNDFQQLVLTSGSTQGIQIILQTLLKKGDCVATEDPSFLFALPYFAALGIRLEGIPQDDEGMSAHAFSQACQKKKIRLLYLNPTHQNPTGRSMSLHRRKQIIAICRHYQIPIIEDDIFTELSFATVPPSLKELAPDQVIYLGSLSKIFSPLIKIGWILAPQALIQAFSETKERLDLVTDLFPQLLAYQALTDENYQETHKQLVKHLKQKDQQFQELFPALQKDWQIRTISGGMYHWLTWKHQPLKRKDWDLFLANNILLAPSFLFSNDTMSCRVNFTRLAKSQVTPFIKTMQLISEQLRKDDYL</sequence>
<evidence type="ECO:0000259" key="7">
    <source>
        <dbReference type="PROSITE" id="PS50949"/>
    </source>
</evidence>
<dbReference type="Gene3D" id="1.10.10.10">
    <property type="entry name" value="Winged helix-like DNA-binding domain superfamily/Winged helix DNA-binding domain"/>
    <property type="match status" value="1"/>
</dbReference>
<keyword evidence="3" id="KW-0663">Pyridoxal phosphate</keyword>
<dbReference type="GO" id="GO:0008483">
    <property type="term" value="F:transaminase activity"/>
    <property type="evidence" value="ECO:0007669"/>
    <property type="project" value="UniProtKB-KW"/>
</dbReference>
<evidence type="ECO:0000313" key="9">
    <source>
        <dbReference type="Proteomes" id="UP001597427"/>
    </source>
</evidence>
<dbReference type="InterPro" id="IPR000524">
    <property type="entry name" value="Tscrpt_reg_HTH_GntR"/>
</dbReference>
<dbReference type="InterPro" id="IPR015424">
    <property type="entry name" value="PyrdxlP-dep_Trfase"/>
</dbReference>
<dbReference type="InterPro" id="IPR051446">
    <property type="entry name" value="HTH_trans_reg/aminotransferase"/>
</dbReference>
<dbReference type="PRINTS" id="PR00035">
    <property type="entry name" value="HTHGNTR"/>
</dbReference>